<accession>A0A3P6TII9</accession>
<evidence type="ECO:0000259" key="1">
    <source>
        <dbReference type="PROSITE" id="PS50011"/>
    </source>
</evidence>
<sequence length="159" mass="17660">MGEDRKFVPIEVNQTVWTVPSRYNSLAVAGHGSYGTVSYVIDGILVKVLNGFDGVKSASGHKLTELDYTDDIVSAKDTELNLEVAIKKLDRPFDNAEYAKRTYRELAILSHMDHENVSVQASAIVRVFFIRDYISAFKYNAVLVSTTTTSAMQSVLSFV</sequence>
<dbReference type="PROSITE" id="PS50011">
    <property type="entry name" value="PROTEIN_KINASE_DOM"/>
    <property type="match status" value="1"/>
</dbReference>
<dbReference type="Proteomes" id="UP000281553">
    <property type="component" value="Unassembled WGS sequence"/>
</dbReference>
<dbReference type="OrthoDB" id="192887at2759"/>
<evidence type="ECO:0000313" key="3">
    <source>
        <dbReference type="Proteomes" id="UP000281553"/>
    </source>
</evidence>
<name>A0A3P6TII9_DIBLA</name>
<protein>
    <recommendedName>
        <fullName evidence="1">Protein kinase domain-containing protein</fullName>
    </recommendedName>
</protein>
<proteinExistence type="predicted"/>
<feature type="domain" description="Protein kinase" evidence="1">
    <location>
        <begin position="23"/>
        <end position="159"/>
    </location>
</feature>
<dbReference type="InterPro" id="IPR000719">
    <property type="entry name" value="Prot_kinase_dom"/>
</dbReference>
<dbReference type="AlphaFoldDB" id="A0A3P6TII9"/>
<dbReference type="InterPro" id="IPR011009">
    <property type="entry name" value="Kinase-like_dom_sf"/>
</dbReference>
<dbReference type="Gene3D" id="3.30.200.20">
    <property type="entry name" value="Phosphorylase Kinase, domain 1"/>
    <property type="match status" value="2"/>
</dbReference>
<evidence type="ECO:0000313" key="2">
    <source>
        <dbReference type="EMBL" id="VDK87942.1"/>
    </source>
</evidence>
<reference evidence="2 3" key="1">
    <citation type="submission" date="2018-11" db="EMBL/GenBank/DDBJ databases">
        <authorList>
            <consortium name="Pathogen Informatics"/>
        </authorList>
    </citation>
    <scope>NUCLEOTIDE SEQUENCE [LARGE SCALE GENOMIC DNA]</scope>
</reference>
<organism evidence="2 3">
    <name type="scientific">Dibothriocephalus latus</name>
    <name type="common">Fish tapeworm</name>
    <name type="synonym">Diphyllobothrium latum</name>
    <dbReference type="NCBI Taxonomy" id="60516"/>
    <lineage>
        <taxon>Eukaryota</taxon>
        <taxon>Metazoa</taxon>
        <taxon>Spiralia</taxon>
        <taxon>Lophotrochozoa</taxon>
        <taxon>Platyhelminthes</taxon>
        <taxon>Cestoda</taxon>
        <taxon>Eucestoda</taxon>
        <taxon>Diphyllobothriidea</taxon>
        <taxon>Diphyllobothriidae</taxon>
        <taxon>Dibothriocephalus</taxon>
    </lineage>
</organism>
<gene>
    <name evidence="2" type="ORF">DILT_LOCUS4115</name>
</gene>
<dbReference type="GO" id="GO:0004672">
    <property type="term" value="F:protein kinase activity"/>
    <property type="evidence" value="ECO:0007669"/>
    <property type="project" value="InterPro"/>
</dbReference>
<dbReference type="GO" id="GO:0005524">
    <property type="term" value="F:ATP binding"/>
    <property type="evidence" value="ECO:0007669"/>
    <property type="project" value="InterPro"/>
</dbReference>
<dbReference type="SUPFAM" id="SSF56112">
    <property type="entry name" value="Protein kinase-like (PK-like)"/>
    <property type="match status" value="1"/>
</dbReference>
<keyword evidence="3" id="KW-1185">Reference proteome</keyword>
<dbReference type="EMBL" id="UYRU01044856">
    <property type="protein sequence ID" value="VDK87942.1"/>
    <property type="molecule type" value="Genomic_DNA"/>
</dbReference>